<proteinExistence type="predicted"/>
<accession>W9X5D9</accession>
<dbReference type="eggNOG" id="KOG2741">
    <property type="taxonomic scope" value="Eukaryota"/>
</dbReference>
<dbReference type="Gene3D" id="3.30.360.10">
    <property type="entry name" value="Dihydrodipicolinate Reductase, domain 2"/>
    <property type="match status" value="1"/>
</dbReference>
<dbReference type="SUPFAM" id="SSF55347">
    <property type="entry name" value="Glyceraldehyde-3-phosphate dehydrogenase-like, C-terminal domain"/>
    <property type="match status" value="1"/>
</dbReference>
<dbReference type="HOGENOM" id="CLU_023194_25_1_1"/>
<dbReference type="GeneID" id="19184956"/>
<dbReference type="OrthoDB" id="64915at2759"/>
<evidence type="ECO:0000313" key="2">
    <source>
        <dbReference type="EMBL" id="EXJ75712.1"/>
    </source>
</evidence>
<sequence>MVVVSVKVPEHGANLITIPAGHAMDALCYVFGEMTDLQAKLATRRPTMTIVDPSGKVLRTVNKTSHDWMSVTGTLERGGGVATVVYQGGISDTGKDFYWEINGTKGNLVLESPNGHIQMFHPTIKFAKAGAGAAQLKEIDGEPATDFAYNVGKAWDALMGEGDGSVVTFEDALLRHRMIDAMYRSNEKGTRESLL</sequence>
<gene>
    <name evidence="2" type="ORF">A1O5_00219</name>
</gene>
<reference evidence="2 3" key="1">
    <citation type="submission" date="2013-03" db="EMBL/GenBank/DDBJ databases">
        <title>The Genome Sequence of Cladophialophora psammophila CBS 110553.</title>
        <authorList>
            <consortium name="The Broad Institute Genomics Platform"/>
            <person name="Cuomo C."/>
            <person name="de Hoog S."/>
            <person name="Gorbushina A."/>
            <person name="Walker B."/>
            <person name="Young S.K."/>
            <person name="Zeng Q."/>
            <person name="Gargeya S."/>
            <person name="Fitzgerald M."/>
            <person name="Haas B."/>
            <person name="Abouelleil A."/>
            <person name="Allen A.W."/>
            <person name="Alvarado L."/>
            <person name="Arachchi H.M."/>
            <person name="Berlin A.M."/>
            <person name="Chapman S.B."/>
            <person name="Gainer-Dewar J."/>
            <person name="Goldberg J."/>
            <person name="Griggs A."/>
            <person name="Gujja S."/>
            <person name="Hansen M."/>
            <person name="Howarth C."/>
            <person name="Imamovic A."/>
            <person name="Ireland A."/>
            <person name="Larimer J."/>
            <person name="McCowan C."/>
            <person name="Murphy C."/>
            <person name="Pearson M."/>
            <person name="Poon T.W."/>
            <person name="Priest M."/>
            <person name="Roberts A."/>
            <person name="Saif S."/>
            <person name="Shea T."/>
            <person name="Sisk P."/>
            <person name="Sykes S."/>
            <person name="Wortman J."/>
            <person name="Nusbaum C."/>
            <person name="Birren B."/>
        </authorList>
    </citation>
    <scope>NUCLEOTIDE SEQUENCE [LARGE SCALE GENOMIC DNA]</scope>
    <source>
        <strain evidence="2 3">CBS 110553</strain>
    </source>
</reference>
<dbReference type="Pfam" id="PF22685">
    <property type="entry name" value="Gal80p_C-like"/>
    <property type="match status" value="1"/>
</dbReference>
<dbReference type="Proteomes" id="UP000019471">
    <property type="component" value="Unassembled WGS sequence"/>
</dbReference>
<dbReference type="InterPro" id="IPR055080">
    <property type="entry name" value="Gal80p-like_C"/>
</dbReference>
<name>W9X5D9_9EURO</name>
<keyword evidence="3" id="KW-1185">Reference proteome</keyword>
<dbReference type="EMBL" id="AMGX01000001">
    <property type="protein sequence ID" value="EXJ75712.1"/>
    <property type="molecule type" value="Genomic_DNA"/>
</dbReference>
<dbReference type="AlphaFoldDB" id="W9X5D9"/>
<comment type="caution">
    <text evidence="2">The sequence shown here is derived from an EMBL/GenBank/DDBJ whole genome shotgun (WGS) entry which is preliminary data.</text>
</comment>
<dbReference type="STRING" id="1182543.W9X5D9"/>
<dbReference type="RefSeq" id="XP_007739029.1">
    <property type="nucleotide sequence ID" value="XM_007740839.1"/>
</dbReference>
<feature type="domain" description="Gal80p-like C-terminal" evidence="1">
    <location>
        <begin position="10"/>
        <end position="112"/>
    </location>
</feature>
<evidence type="ECO:0000259" key="1">
    <source>
        <dbReference type="Pfam" id="PF22685"/>
    </source>
</evidence>
<protein>
    <recommendedName>
        <fullName evidence="1">Gal80p-like C-terminal domain-containing protein</fullName>
    </recommendedName>
</protein>
<organism evidence="2 3">
    <name type="scientific">Cladophialophora psammophila CBS 110553</name>
    <dbReference type="NCBI Taxonomy" id="1182543"/>
    <lineage>
        <taxon>Eukaryota</taxon>
        <taxon>Fungi</taxon>
        <taxon>Dikarya</taxon>
        <taxon>Ascomycota</taxon>
        <taxon>Pezizomycotina</taxon>
        <taxon>Eurotiomycetes</taxon>
        <taxon>Chaetothyriomycetidae</taxon>
        <taxon>Chaetothyriales</taxon>
        <taxon>Herpotrichiellaceae</taxon>
        <taxon>Cladophialophora</taxon>
    </lineage>
</organism>
<evidence type="ECO:0000313" key="3">
    <source>
        <dbReference type="Proteomes" id="UP000019471"/>
    </source>
</evidence>